<dbReference type="AlphaFoldDB" id="A0A124GNT5"/>
<dbReference type="EMBL" id="LKAM01000002">
    <property type="protein sequence ID" value="KUM49821.1"/>
    <property type="molecule type" value="Genomic_DNA"/>
</dbReference>
<gene>
    <name evidence="1" type="ORF">ABT39_MTgene3048</name>
</gene>
<sequence length="60" mass="7046">MPPLSTLSCFNLVYFRFVYFRFDMAFQTLCPYESLLISIYIYSYRTPQLLYVASTSGGSY</sequence>
<name>A0A124GNT5_PICGL</name>
<keyword evidence="1" id="KW-0496">Mitochondrion</keyword>
<proteinExistence type="predicted"/>
<comment type="caution">
    <text evidence="1">The sequence shown here is derived from an EMBL/GenBank/DDBJ whole genome shotgun (WGS) entry which is preliminary data.</text>
</comment>
<geneLocation type="mitochondrion" evidence="1"/>
<protein>
    <submittedName>
        <fullName evidence="1">Uncharacterized protein</fullName>
    </submittedName>
</protein>
<evidence type="ECO:0000313" key="1">
    <source>
        <dbReference type="EMBL" id="KUM49821.1"/>
    </source>
</evidence>
<reference evidence="1" key="1">
    <citation type="journal article" date="2015" name="Genome Biol. Evol.">
        <title>Organellar Genomes of White Spruce (Picea glauca): Assembly and Annotation.</title>
        <authorList>
            <person name="Jackman S.D."/>
            <person name="Warren R.L."/>
            <person name="Gibb E.A."/>
            <person name="Vandervalk B.P."/>
            <person name="Mohamadi H."/>
            <person name="Chu J."/>
            <person name="Raymond A."/>
            <person name="Pleasance S."/>
            <person name="Coope R."/>
            <person name="Wildung M.R."/>
            <person name="Ritland C.E."/>
            <person name="Bousquet J."/>
            <person name="Jones S.J."/>
            <person name="Bohlmann J."/>
            <person name="Birol I."/>
        </authorList>
    </citation>
    <scope>NUCLEOTIDE SEQUENCE [LARGE SCALE GENOMIC DNA]</scope>
    <source>
        <tissue evidence="1">Flushing bud</tissue>
    </source>
</reference>
<organism evidence="1">
    <name type="scientific">Picea glauca</name>
    <name type="common">White spruce</name>
    <name type="synonym">Pinus glauca</name>
    <dbReference type="NCBI Taxonomy" id="3330"/>
    <lineage>
        <taxon>Eukaryota</taxon>
        <taxon>Viridiplantae</taxon>
        <taxon>Streptophyta</taxon>
        <taxon>Embryophyta</taxon>
        <taxon>Tracheophyta</taxon>
        <taxon>Spermatophyta</taxon>
        <taxon>Pinopsida</taxon>
        <taxon>Pinidae</taxon>
        <taxon>Conifers I</taxon>
        <taxon>Pinales</taxon>
        <taxon>Pinaceae</taxon>
        <taxon>Picea</taxon>
    </lineage>
</organism>
<accession>A0A124GNT5</accession>